<keyword evidence="4" id="KW-1185">Reference proteome</keyword>
<keyword evidence="1" id="KW-1188">Viral release from host cell</keyword>
<comment type="caution">
    <text evidence="3">The sequence shown here is derived from an EMBL/GenBank/DDBJ whole genome shotgun (WGS) entry which is preliminary data.</text>
</comment>
<dbReference type="Pfam" id="PF17289">
    <property type="entry name" value="Terminase_6C"/>
    <property type="match status" value="1"/>
</dbReference>
<feature type="domain" description="Terminase large subunit gp17-like C-terminal" evidence="2">
    <location>
        <begin position="261"/>
        <end position="405"/>
    </location>
</feature>
<protein>
    <submittedName>
        <fullName evidence="3">Terminase large subunit domain-containing protein</fullName>
    </submittedName>
</protein>
<dbReference type="Proteomes" id="UP001596500">
    <property type="component" value="Unassembled WGS sequence"/>
</dbReference>
<proteinExistence type="predicted"/>
<evidence type="ECO:0000256" key="1">
    <source>
        <dbReference type="ARBA" id="ARBA00022612"/>
    </source>
</evidence>
<evidence type="ECO:0000313" key="3">
    <source>
        <dbReference type="EMBL" id="MFC7443416.1"/>
    </source>
</evidence>
<dbReference type="Pfam" id="PF03237">
    <property type="entry name" value="Terminase_6N"/>
    <property type="match status" value="1"/>
</dbReference>
<dbReference type="InterPro" id="IPR052380">
    <property type="entry name" value="Viral_DNA_packaging_terminase"/>
</dbReference>
<sequence>MSLYAPDGYLQEWEVGIPSSEPVIVQGYQAHTAQWVLHDSPARFRILTCGRRWGKTFACVAEMMKQALEQSRSLCWWVAPFNRQTLIAYRLARRALAPFIDKARNGDLRIELKNGSVLEFRSAANYDSLRGEGVHLLIVDEAALVKREAWEEALRPTLTDTQGRAIFISTPKGRNWFYELYLRGQDPEYPEYQSFRFPTSSNPLIPKSELDDVKRTLPEKPYRQEYEAEFLEESAGVFRNIRACIKGILEPPQFGKAYILGVDLARKADFTVLTVIDVKERKVVAFDRFNQVSWQVQIERIVKMAKEYNDAQVIVDSTGLGDVVIEALEQRGLYVEGFLFTNKTKQQMIENLQMLLEREEISFPELPELIHELEIFQYEMTKSGNITYNAPKGAHDDCVMSLGLACWTLKAHGPMQIFV</sequence>
<dbReference type="InterPro" id="IPR027417">
    <property type="entry name" value="P-loop_NTPase"/>
</dbReference>
<dbReference type="Gene3D" id="3.40.50.300">
    <property type="entry name" value="P-loop containing nucleotide triphosphate hydrolases"/>
    <property type="match status" value="1"/>
</dbReference>
<dbReference type="EMBL" id="JBHTBW010000087">
    <property type="protein sequence ID" value="MFC7443416.1"/>
    <property type="molecule type" value="Genomic_DNA"/>
</dbReference>
<organism evidence="3 4">
    <name type="scientific">Laceyella putida</name>
    <dbReference type="NCBI Taxonomy" id="110101"/>
    <lineage>
        <taxon>Bacteria</taxon>
        <taxon>Bacillati</taxon>
        <taxon>Bacillota</taxon>
        <taxon>Bacilli</taxon>
        <taxon>Bacillales</taxon>
        <taxon>Thermoactinomycetaceae</taxon>
        <taxon>Laceyella</taxon>
    </lineage>
</organism>
<dbReference type="PANTHER" id="PTHR39184">
    <property type="match status" value="1"/>
</dbReference>
<gene>
    <name evidence="3" type="ORF">ACFQNG_20370</name>
</gene>
<evidence type="ECO:0000259" key="2">
    <source>
        <dbReference type="Pfam" id="PF17289"/>
    </source>
</evidence>
<reference evidence="4" key="1">
    <citation type="journal article" date="2019" name="Int. J. Syst. Evol. Microbiol.">
        <title>The Global Catalogue of Microorganisms (GCM) 10K type strain sequencing project: providing services to taxonomists for standard genome sequencing and annotation.</title>
        <authorList>
            <consortium name="The Broad Institute Genomics Platform"/>
            <consortium name="The Broad Institute Genome Sequencing Center for Infectious Disease"/>
            <person name="Wu L."/>
            <person name="Ma J."/>
        </authorList>
    </citation>
    <scope>NUCLEOTIDE SEQUENCE [LARGE SCALE GENOMIC DNA]</scope>
    <source>
        <strain evidence="4">CGMCC 1.12942</strain>
    </source>
</reference>
<name>A0ABW2RRR7_9BACL</name>
<dbReference type="InterPro" id="IPR035421">
    <property type="entry name" value="Terminase_6C"/>
</dbReference>
<accession>A0ABW2RRR7</accession>
<dbReference type="Gene3D" id="3.30.420.240">
    <property type="match status" value="1"/>
</dbReference>
<dbReference type="RefSeq" id="WP_379867748.1">
    <property type="nucleotide sequence ID" value="NZ_JBHTBW010000087.1"/>
</dbReference>
<evidence type="ECO:0000313" key="4">
    <source>
        <dbReference type="Proteomes" id="UP001596500"/>
    </source>
</evidence>
<dbReference type="PANTHER" id="PTHR39184:SF1">
    <property type="entry name" value="PBSX PHAGE TERMINASE LARGE SUBUNIT"/>
    <property type="match status" value="1"/>
</dbReference>